<evidence type="ECO:0000256" key="3">
    <source>
        <dbReference type="ARBA" id="ARBA00023014"/>
    </source>
</evidence>
<reference evidence="4 5" key="1">
    <citation type="submission" date="2017-01" db="EMBL/GenBank/DDBJ databases">
        <title>The cable genome- insights into the physiology and evolution of filamentous bacteria capable of sulfide oxidation via long distance electron transfer.</title>
        <authorList>
            <person name="Schreiber L."/>
            <person name="Bjerg J.T."/>
            <person name="Boggild A."/>
            <person name="Van De Vossenberg J."/>
            <person name="Meysman F."/>
            <person name="Nielsen L.P."/>
            <person name="Schramm A."/>
            <person name="Kjeldsen K.U."/>
        </authorList>
    </citation>
    <scope>NUCLEOTIDE SEQUENCE [LARGE SCALE GENOMIC DNA]</scope>
    <source>
        <strain evidence="4">MCF</strain>
    </source>
</reference>
<dbReference type="SFLD" id="SFLDS00029">
    <property type="entry name" value="Radical_SAM"/>
    <property type="match status" value="1"/>
</dbReference>
<dbReference type="InterPro" id="IPR040086">
    <property type="entry name" value="MJ0683-like"/>
</dbReference>
<dbReference type="InterPro" id="IPR049539">
    <property type="entry name" value="SPL"/>
</dbReference>
<evidence type="ECO:0000256" key="2">
    <source>
        <dbReference type="ARBA" id="ARBA00023004"/>
    </source>
</evidence>
<keyword evidence="5" id="KW-1185">Reference proteome</keyword>
<evidence type="ECO:0000313" key="4">
    <source>
        <dbReference type="EMBL" id="RWX45984.1"/>
    </source>
</evidence>
<dbReference type="GO" id="GO:0016829">
    <property type="term" value="F:lyase activity"/>
    <property type="evidence" value="ECO:0007669"/>
    <property type="project" value="UniProtKB-KW"/>
</dbReference>
<dbReference type="AlphaFoldDB" id="A0A3S3QFB6"/>
<proteinExistence type="predicted"/>
<dbReference type="SUPFAM" id="SSF102114">
    <property type="entry name" value="Radical SAM enzymes"/>
    <property type="match status" value="1"/>
</dbReference>
<name>A0A3S3QFB6_9BACT</name>
<sequence>MEECSGMIGENNFLFYNRGRLFINSRVGCLAGCSYCYLDKIGIPKGKVTKQTYADDIIRAIEKNSKTIWRPRNTFVSFGCYSDPWDDYSKHHTKKIMMFLDRLGYKATLSTKQPVNLVDLNGLHSLKKKNFYFLISIPFAKEISKMEKGTGSLHERINSVKVLHQNGFNVAIYIKPFFEKKTAKSLPEIINVLQCIHVPVILGRSFVSSFDEKGSKAIISNSHTLVESESKEYFKIKSILEEYTKVYENSFQVFGD</sequence>
<accession>A0A3S3QFB6</accession>
<dbReference type="PANTHER" id="PTHR43432:SF4">
    <property type="entry name" value="RADICAL SAM CORE DOMAIN-CONTAINING PROTEIN"/>
    <property type="match status" value="1"/>
</dbReference>
<dbReference type="Pfam" id="PF20903">
    <property type="entry name" value="SPL"/>
    <property type="match status" value="1"/>
</dbReference>
<dbReference type="Gene3D" id="3.80.30.30">
    <property type="match status" value="1"/>
</dbReference>
<dbReference type="EMBL" id="MTKO01000070">
    <property type="protein sequence ID" value="RWX45984.1"/>
    <property type="molecule type" value="Genomic_DNA"/>
</dbReference>
<dbReference type="Proteomes" id="UP000287853">
    <property type="component" value="Unassembled WGS sequence"/>
</dbReference>
<keyword evidence="4" id="KW-0456">Lyase</keyword>
<dbReference type="PANTHER" id="PTHR43432">
    <property type="entry name" value="SLR0285 PROTEIN"/>
    <property type="match status" value="1"/>
</dbReference>
<dbReference type="InterPro" id="IPR007197">
    <property type="entry name" value="rSAM"/>
</dbReference>
<keyword evidence="3" id="KW-0411">Iron-sulfur</keyword>
<dbReference type="GO" id="GO:0051536">
    <property type="term" value="F:iron-sulfur cluster binding"/>
    <property type="evidence" value="ECO:0007669"/>
    <property type="project" value="UniProtKB-KW"/>
</dbReference>
<keyword evidence="2" id="KW-0408">Iron</keyword>
<evidence type="ECO:0000256" key="1">
    <source>
        <dbReference type="ARBA" id="ARBA00022723"/>
    </source>
</evidence>
<dbReference type="InterPro" id="IPR058240">
    <property type="entry name" value="rSAM_sf"/>
</dbReference>
<protein>
    <submittedName>
        <fullName evidence="4">DNA repair photolyase</fullName>
    </submittedName>
</protein>
<organism evidence="4 5">
    <name type="scientific">Candidatus Electrothrix aarhusensis</name>
    <dbReference type="NCBI Taxonomy" id="1859131"/>
    <lineage>
        <taxon>Bacteria</taxon>
        <taxon>Pseudomonadati</taxon>
        <taxon>Thermodesulfobacteriota</taxon>
        <taxon>Desulfobulbia</taxon>
        <taxon>Desulfobulbales</taxon>
        <taxon>Desulfobulbaceae</taxon>
        <taxon>Candidatus Electrothrix</taxon>
    </lineage>
</organism>
<keyword evidence="1" id="KW-0479">Metal-binding</keyword>
<dbReference type="GO" id="GO:0046872">
    <property type="term" value="F:metal ion binding"/>
    <property type="evidence" value="ECO:0007669"/>
    <property type="project" value="UniProtKB-KW"/>
</dbReference>
<evidence type="ECO:0000313" key="5">
    <source>
        <dbReference type="Proteomes" id="UP000287853"/>
    </source>
</evidence>
<gene>
    <name evidence="4" type="ORF">H206_00051</name>
</gene>
<comment type="caution">
    <text evidence="4">The sequence shown here is derived from an EMBL/GenBank/DDBJ whole genome shotgun (WGS) entry which is preliminary data.</text>
</comment>